<evidence type="ECO:0000256" key="5">
    <source>
        <dbReference type="ARBA" id="ARBA00023136"/>
    </source>
</evidence>
<evidence type="ECO:0000259" key="7">
    <source>
        <dbReference type="Pfam" id="PF04138"/>
    </source>
</evidence>
<dbReference type="EMBL" id="DVFZ01000015">
    <property type="protein sequence ID" value="HIQ81767.1"/>
    <property type="molecule type" value="Genomic_DNA"/>
</dbReference>
<name>A0A9D0ZKD4_9FIRM</name>
<gene>
    <name evidence="8" type="ORF">IAA52_01555</name>
</gene>
<comment type="similarity">
    <text evidence="2">Belongs to the GtrA family.</text>
</comment>
<proteinExistence type="inferred from homology"/>
<evidence type="ECO:0000256" key="4">
    <source>
        <dbReference type="ARBA" id="ARBA00022989"/>
    </source>
</evidence>
<dbReference type="PANTHER" id="PTHR38459:SF5">
    <property type="entry name" value="CELL WALL TEICHOIC ACID GLYCOSYLATION PROTEIN GTCA"/>
    <property type="match status" value="1"/>
</dbReference>
<dbReference type="InterPro" id="IPR051401">
    <property type="entry name" value="GtrA_CellWall_Glycosyl"/>
</dbReference>
<feature type="transmembrane region" description="Helical" evidence="6">
    <location>
        <begin position="133"/>
        <end position="152"/>
    </location>
</feature>
<reference evidence="8" key="1">
    <citation type="submission" date="2020-10" db="EMBL/GenBank/DDBJ databases">
        <authorList>
            <person name="Gilroy R."/>
        </authorList>
    </citation>
    <scope>NUCLEOTIDE SEQUENCE</scope>
    <source>
        <strain evidence="8">ChiSjej6B24-2974</strain>
    </source>
</reference>
<evidence type="ECO:0000256" key="2">
    <source>
        <dbReference type="ARBA" id="ARBA00009399"/>
    </source>
</evidence>
<comment type="caution">
    <text evidence="8">The sequence shown here is derived from an EMBL/GenBank/DDBJ whole genome shotgun (WGS) entry which is preliminary data.</text>
</comment>
<dbReference type="GO" id="GO:0005886">
    <property type="term" value="C:plasma membrane"/>
    <property type="evidence" value="ECO:0007669"/>
    <property type="project" value="TreeGrafter"/>
</dbReference>
<dbReference type="GO" id="GO:0000271">
    <property type="term" value="P:polysaccharide biosynthetic process"/>
    <property type="evidence" value="ECO:0007669"/>
    <property type="project" value="InterPro"/>
</dbReference>
<feature type="transmembrane region" description="Helical" evidence="6">
    <location>
        <begin position="61"/>
        <end position="81"/>
    </location>
</feature>
<reference evidence="8" key="2">
    <citation type="journal article" date="2021" name="PeerJ">
        <title>Extensive microbial diversity within the chicken gut microbiome revealed by metagenomics and culture.</title>
        <authorList>
            <person name="Gilroy R."/>
            <person name="Ravi A."/>
            <person name="Getino M."/>
            <person name="Pursley I."/>
            <person name="Horton D.L."/>
            <person name="Alikhan N.F."/>
            <person name="Baker D."/>
            <person name="Gharbi K."/>
            <person name="Hall N."/>
            <person name="Watson M."/>
            <person name="Adriaenssens E.M."/>
            <person name="Foster-Nyarko E."/>
            <person name="Jarju S."/>
            <person name="Secka A."/>
            <person name="Antonio M."/>
            <person name="Oren A."/>
            <person name="Chaudhuri R.R."/>
            <person name="La Ragione R."/>
            <person name="Hildebrand F."/>
            <person name="Pallen M.J."/>
        </authorList>
    </citation>
    <scope>NUCLEOTIDE SEQUENCE</scope>
    <source>
        <strain evidence="8">ChiSjej6B24-2974</strain>
    </source>
</reference>
<evidence type="ECO:0000256" key="1">
    <source>
        <dbReference type="ARBA" id="ARBA00004141"/>
    </source>
</evidence>
<keyword evidence="4 6" id="KW-1133">Transmembrane helix</keyword>
<evidence type="ECO:0000313" key="8">
    <source>
        <dbReference type="EMBL" id="HIQ81767.1"/>
    </source>
</evidence>
<dbReference type="Pfam" id="PF04138">
    <property type="entry name" value="GtrA_DPMS_TM"/>
    <property type="match status" value="1"/>
</dbReference>
<comment type="subcellular location">
    <subcellularLocation>
        <location evidence="1">Membrane</location>
        <topology evidence="1">Multi-pass membrane protein</topology>
    </subcellularLocation>
</comment>
<sequence>MIKKLWNDKRLREIFLYCVVGGLTTVVNYVVYFLFTRLVGGGGAQSPGLAALILDSSYQDASLAILGTLVAWAVAVAFAFYPNKRWVFKSQGGDTKREILQFLAARVVSLGMDVGLMALLVGACGLNDMLSKLIVQVVVIIANYFASKFWIFKRN</sequence>
<keyword evidence="5 6" id="KW-0472">Membrane</keyword>
<evidence type="ECO:0000313" key="9">
    <source>
        <dbReference type="Proteomes" id="UP000824260"/>
    </source>
</evidence>
<keyword evidence="3 6" id="KW-0812">Transmembrane</keyword>
<feature type="transmembrane region" description="Helical" evidence="6">
    <location>
        <begin position="14"/>
        <end position="35"/>
    </location>
</feature>
<accession>A0A9D0ZKD4</accession>
<feature type="domain" description="GtrA/DPMS transmembrane" evidence="7">
    <location>
        <begin position="17"/>
        <end position="152"/>
    </location>
</feature>
<feature type="transmembrane region" description="Helical" evidence="6">
    <location>
        <begin position="102"/>
        <end position="121"/>
    </location>
</feature>
<dbReference type="AlphaFoldDB" id="A0A9D0ZKD4"/>
<protein>
    <submittedName>
        <fullName evidence="8">GtrA family protein</fullName>
    </submittedName>
</protein>
<evidence type="ECO:0000256" key="6">
    <source>
        <dbReference type="SAM" id="Phobius"/>
    </source>
</evidence>
<dbReference type="PANTHER" id="PTHR38459">
    <property type="entry name" value="PROPHAGE BACTOPRENOL-LINKED GLUCOSE TRANSLOCASE HOMOLOG"/>
    <property type="match status" value="1"/>
</dbReference>
<dbReference type="InterPro" id="IPR007267">
    <property type="entry name" value="GtrA_DPMS_TM"/>
</dbReference>
<organism evidence="8 9">
    <name type="scientific">Candidatus Pullichristensenella stercorigallinarum</name>
    <dbReference type="NCBI Taxonomy" id="2840909"/>
    <lineage>
        <taxon>Bacteria</taxon>
        <taxon>Bacillati</taxon>
        <taxon>Bacillota</taxon>
        <taxon>Clostridia</taxon>
        <taxon>Candidatus Pullichristensenella</taxon>
    </lineage>
</organism>
<evidence type="ECO:0000256" key="3">
    <source>
        <dbReference type="ARBA" id="ARBA00022692"/>
    </source>
</evidence>
<dbReference type="Proteomes" id="UP000824260">
    <property type="component" value="Unassembled WGS sequence"/>
</dbReference>